<sequence length="497" mass="52833">MSLFLLFPFSFKTISITNEYNYFHLPILTRSLMSDELLQKSALELAQLIRTKQISPLELTHLYLDRIEKFDCQIGSFVHVARESALATAGAQTEQLSQIAATAELPPFFGVPTAIKDLNAVAGMPVSYGIAALQGNIAQYDEGIVTRIKMAGFILLGKTATSQLGSFPYTENPGFLPTRNPFNRDYTAGGSSGGAAAAVAAGFCPIAQGSDGGGSIRTPAGCCGLVGIKPSRGRVSYAPVGEFQSGIATNGTLSKTVADGAALLTVISGYTTGDPYWLPDPPFSFLEATQRGVKPLRIAFSTSISPFGEAAAVYKNAVIETAKILEGMGHHLTEYSPDLQALIAPFRRIWQAGTAAAAIPRELLSPLNQWLLDNSGSAGEYLQAVRQMHVISRQIVAMFDNFDVLLLPIFLHQPPGIAEWENLPPEEAVNKMIAWIAPSPIANASGLPAIALPTGVDSQGLPVAIQLVGKPADEITLLGLSAQLEAANPFGLMANFN</sequence>
<dbReference type="Gene3D" id="3.90.1300.10">
    <property type="entry name" value="Amidase signature (AS) domain"/>
    <property type="match status" value="1"/>
</dbReference>
<protein>
    <submittedName>
        <fullName evidence="3">Putative amidase</fullName>
        <ecNumber evidence="3">3.5.1.4</ecNumber>
    </submittedName>
</protein>
<evidence type="ECO:0000256" key="1">
    <source>
        <dbReference type="ARBA" id="ARBA00009199"/>
    </source>
</evidence>
<evidence type="ECO:0000313" key="4">
    <source>
        <dbReference type="Proteomes" id="UP000004775"/>
    </source>
</evidence>
<dbReference type="EMBL" id="CAIO01000390">
    <property type="protein sequence ID" value="CCI27690.1"/>
    <property type="molecule type" value="Genomic_DNA"/>
</dbReference>
<dbReference type="HOGENOM" id="CLU_009600_0_4_3"/>
<reference evidence="3 4" key="1">
    <citation type="submission" date="2012-04" db="EMBL/GenBank/DDBJ databases">
        <authorList>
            <person name="Genoscope - CEA"/>
        </authorList>
    </citation>
    <scope>NUCLEOTIDE SEQUENCE [LARGE SCALE GENOMIC DNA]</scope>
    <source>
        <strain evidence="3 4">9809</strain>
    </source>
</reference>
<keyword evidence="3" id="KW-0378">Hydrolase</keyword>
<accession>I4I066</accession>
<dbReference type="PROSITE" id="PS00571">
    <property type="entry name" value="AMIDASES"/>
    <property type="match status" value="1"/>
</dbReference>
<dbReference type="InterPro" id="IPR020556">
    <property type="entry name" value="Amidase_CS"/>
</dbReference>
<evidence type="ECO:0000313" key="3">
    <source>
        <dbReference type="EMBL" id="CCI27690.1"/>
    </source>
</evidence>
<comment type="similarity">
    <text evidence="1">Belongs to the amidase family.</text>
</comment>
<dbReference type="SUPFAM" id="SSF75304">
    <property type="entry name" value="Amidase signature (AS) enzymes"/>
    <property type="match status" value="1"/>
</dbReference>
<dbReference type="PANTHER" id="PTHR11895">
    <property type="entry name" value="TRANSAMIDASE"/>
    <property type="match status" value="1"/>
</dbReference>
<feature type="domain" description="Amidase" evidence="2">
    <location>
        <begin position="58"/>
        <end position="478"/>
    </location>
</feature>
<comment type="caution">
    <text evidence="3">The sequence shown here is derived from an EMBL/GenBank/DDBJ whole genome shotgun (WGS) entry which is preliminary data.</text>
</comment>
<gene>
    <name evidence="3" type="ORF">MICAH_450002</name>
</gene>
<dbReference type="InterPro" id="IPR036928">
    <property type="entry name" value="AS_sf"/>
</dbReference>
<dbReference type="AlphaFoldDB" id="I4I066"/>
<evidence type="ECO:0000259" key="2">
    <source>
        <dbReference type="Pfam" id="PF01425"/>
    </source>
</evidence>
<dbReference type="Pfam" id="PF01425">
    <property type="entry name" value="Amidase"/>
    <property type="match status" value="1"/>
</dbReference>
<dbReference type="PANTHER" id="PTHR11895:SF7">
    <property type="entry name" value="GLUTAMYL-TRNA(GLN) AMIDOTRANSFERASE SUBUNIT A, MITOCHONDRIAL"/>
    <property type="match status" value="1"/>
</dbReference>
<proteinExistence type="inferred from homology"/>
<dbReference type="GO" id="GO:0004040">
    <property type="term" value="F:amidase activity"/>
    <property type="evidence" value="ECO:0007669"/>
    <property type="project" value="UniProtKB-EC"/>
</dbReference>
<dbReference type="InterPro" id="IPR023631">
    <property type="entry name" value="Amidase_dom"/>
</dbReference>
<dbReference type="Proteomes" id="UP000004775">
    <property type="component" value="Unassembled WGS sequence"/>
</dbReference>
<name>I4I066_MICAE</name>
<dbReference type="InterPro" id="IPR000120">
    <property type="entry name" value="Amidase"/>
</dbReference>
<organism evidence="3 4">
    <name type="scientific">Microcystis aeruginosa PCC 9809</name>
    <dbReference type="NCBI Taxonomy" id="1160285"/>
    <lineage>
        <taxon>Bacteria</taxon>
        <taxon>Bacillati</taxon>
        <taxon>Cyanobacteriota</taxon>
        <taxon>Cyanophyceae</taxon>
        <taxon>Oscillatoriophycideae</taxon>
        <taxon>Chroococcales</taxon>
        <taxon>Microcystaceae</taxon>
        <taxon>Microcystis</taxon>
    </lineage>
</organism>
<dbReference type="EC" id="3.5.1.4" evidence="3"/>